<reference evidence="3" key="1">
    <citation type="journal article" date="2019" name="Int. J. Syst. Evol. Microbiol.">
        <title>The Global Catalogue of Microorganisms (GCM) 10K type strain sequencing project: providing services to taxonomists for standard genome sequencing and annotation.</title>
        <authorList>
            <consortium name="The Broad Institute Genomics Platform"/>
            <consortium name="The Broad Institute Genome Sequencing Center for Infectious Disease"/>
            <person name="Wu L."/>
            <person name="Ma J."/>
        </authorList>
    </citation>
    <scope>NUCLEOTIDE SEQUENCE [LARGE SCALE GENOMIC DNA]</scope>
    <source>
        <strain evidence="3">NBRC 109639</strain>
    </source>
</reference>
<dbReference type="SUPFAM" id="SSF56784">
    <property type="entry name" value="HAD-like"/>
    <property type="match status" value="1"/>
</dbReference>
<dbReference type="Proteomes" id="UP001157117">
    <property type="component" value="Unassembled WGS sequence"/>
</dbReference>
<organism evidence="2 3">
    <name type="scientific">Sphingomonas psychrolutea</name>
    <dbReference type="NCBI Taxonomy" id="1259676"/>
    <lineage>
        <taxon>Bacteria</taxon>
        <taxon>Pseudomonadati</taxon>
        <taxon>Pseudomonadota</taxon>
        <taxon>Alphaproteobacteria</taxon>
        <taxon>Sphingomonadales</taxon>
        <taxon>Sphingomonadaceae</taxon>
        <taxon>Sphingomonas</taxon>
    </lineage>
</organism>
<proteinExistence type="predicted"/>
<dbReference type="PANTHER" id="PTHR10000:SF8">
    <property type="entry name" value="HAD SUPERFAMILY HYDROLASE-LIKE, TYPE 3"/>
    <property type="match status" value="1"/>
</dbReference>
<name>A0ABQ6EIQ5_9SPHN</name>
<dbReference type="RefSeq" id="WP_284215414.1">
    <property type="nucleotide sequence ID" value="NZ_BSPT01000079.1"/>
</dbReference>
<dbReference type="Gene3D" id="3.40.50.1000">
    <property type="entry name" value="HAD superfamily/HAD-like"/>
    <property type="match status" value="1"/>
</dbReference>
<dbReference type="InterPro" id="IPR027417">
    <property type="entry name" value="P-loop_NTPase"/>
</dbReference>
<evidence type="ECO:0000259" key="1">
    <source>
        <dbReference type="SMART" id="SM00382"/>
    </source>
</evidence>
<dbReference type="InterPro" id="IPR036412">
    <property type="entry name" value="HAD-like_sf"/>
</dbReference>
<dbReference type="InterPro" id="IPR006379">
    <property type="entry name" value="HAD-SF_hydro_IIB"/>
</dbReference>
<protein>
    <submittedName>
        <fullName evidence="2">Phosphoglycolate phosphatase</fullName>
    </submittedName>
</protein>
<comment type="caution">
    <text evidence="2">The sequence shown here is derived from an EMBL/GenBank/DDBJ whole genome shotgun (WGS) entry which is preliminary data.</text>
</comment>
<dbReference type="Pfam" id="PF08282">
    <property type="entry name" value="Hydrolase_3"/>
    <property type="match status" value="2"/>
</dbReference>
<dbReference type="InterPro" id="IPR023214">
    <property type="entry name" value="HAD_sf"/>
</dbReference>
<evidence type="ECO:0000313" key="3">
    <source>
        <dbReference type="Proteomes" id="UP001157117"/>
    </source>
</evidence>
<accession>A0ABQ6EIQ5</accession>
<gene>
    <name evidence="2" type="ORF">GCM10007926_47040</name>
</gene>
<keyword evidence="3" id="KW-1185">Reference proteome</keyword>
<dbReference type="InterPro" id="IPR002789">
    <property type="entry name" value="HerA_central"/>
</dbReference>
<dbReference type="Gene3D" id="3.90.1070.10">
    <property type="match status" value="1"/>
</dbReference>
<dbReference type="InterPro" id="IPR003593">
    <property type="entry name" value="AAA+_ATPase"/>
</dbReference>
<feature type="domain" description="AAA+ ATPase" evidence="1">
    <location>
        <begin position="247"/>
        <end position="411"/>
    </location>
</feature>
<dbReference type="Gene3D" id="3.40.50.300">
    <property type="entry name" value="P-loop containing nucleotide triphosphate hydrolases"/>
    <property type="match status" value="1"/>
</dbReference>
<evidence type="ECO:0000313" key="2">
    <source>
        <dbReference type="EMBL" id="GLT07766.1"/>
    </source>
</evidence>
<dbReference type="PANTHER" id="PTHR10000">
    <property type="entry name" value="PHOSPHOSERINE PHOSPHATASE"/>
    <property type="match status" value="1"/>
</dbReference>
<sequence>MYFLALAVDYDGTIAESGHVAPETFKALSRLRDSRRKLLLVTGREIVDLQHACSNLEVFDLVVAENGAVLYDPSTRNEVALAPPPPAALLNKLAEYNVTPISVGRSIVATWHPHEQAVMRAIQELGLELQISFNKGAVMVLPTSINKASGLLHALKHLDISRLNIVAVGDAENDHAFLAACGCSAAVANAVPSLMQEVDIRLLKDHGEGVAELIDRMLIEDHRILPLPRRGILAGVDRQGLDVYIDQSDLVLVAGNSGCGKSSFMTLLTERMADKGQEFCVIDPEGDYLQLENAVTIGGLRDPPATEEALRLLLQADINVVVNTLALDLTDRKRLFSSVEPYIRNLRERSGRPHWLIVDEAHHFLSFLKGDDAQLPAAGSGVILATIDLNMIDRTVLQSASTLIAMGSAALQLLAAYAVALDVECPRDPPRLSDGEFILWTPASARPPAVLRQEQPRQPHHRHQGKYATGNVGKERSFYFRGPDLAINRSARNLDDFLRLAADVGDPVWEHHLRAGDYSAWFRHVIRDDVLAREASDIEQDLALSPGASRDEIKQAVLRRYRIGTSREIG</sequence>
<dbReference type="SMART" id="SM00382">
    <property type="entry name" value="AAA"/>
    <property type="match status" value="1"/>
</dbReference>
<dbReference type="NCBIfam" id="TIGR01484">
    <property type="entry name" value="HAD-SF-IIB"/>
    <property type="match status" value="1"/>
</dbReference>
<dbReference type="SUPFAM" id="SSF52540">
    <property type="entry name" value="P-loop containing nucleoside triphosphate hydrolases"/>
    <property type="match status" value="1"/>
</dbReference>
<dbReference type="EMBL" id="BSPT01000079">
    <property type="protein sequence ID" value="GLT07766.1"/>
    <property type="molecule type" value="Genomic_DNA"/>
</dbReference>
<dbReference type="Pfam" id="PF01935">
    <property type="entry name" value="DUF87"/>
    <property type="match status" value="1"/>
</dbReference>